<dbReference type="RefSeq" id="WP_048396647.1">
    <property type="nucleotide sequence ID" value="NZ_JYLB01000008.1"/>
</dbReference>
<keyword evidence="1" id="KW-0732">Signal</keyword>
<evidence type="ECO:0008006" key="8">
    <source>
        <dbReference type="Google" id="ProtNLM"/>
    </source>
</evidence>
<gene>
    <name evidence="3" type="ORF">BK663_17020</name>
    <name evidence="2" type="ORF">F7R14_22655</name>
    <name evidence="4" type="ORF">SAMN04490191_0250</name>
</gene>
<feature type="chain" id="PRO_5044543743" description="DUF1090 domain-containing protein" evidence="1">
    <location>
        <begin position="23"/>
        <end position="91"/>
    </location>
</feature>
<evidence type="ECO:0000313" key="5">
    <source>
        <dbReference type="Proteomes" id="UP000182814"/>
    </source>
</evidence>
<name>A0A0J6H7A4_9PSED</name>
<dbReference type="EMBL" id="VZPO01000009">
    <property type="protein sequence ID" value="KAB0501625.1"/>
    <property type="molecule type" value="Genomic_DNA"/>
</dbReference>
<organism evidence="4 5">
    <name type="scientific">Pseudomonas lini</name>
    <dbReference type="NCBI Taxonomy" id="163011"/>
    <lineage>
        <taxon>Bacteria</taxon>
        <taxon>Pseudomonadati</taxon>
        <taxon>Pseudomonadota</taxon>
        <taxon>Gammaproteobacteria</taxon>
        <taxon>Pseudomonadales</taxon>
        <taxon>Pseudomonadaceae</taxon>
        <taxon>Pseudomonas</taxon>
    </lineage>
</organism>
<dbReference type="AlphaFoldDB" id="A0A0J6H7A4"/>
<evidence type="ECO:0000313" key="2">
    <source>
        <dbReference type="EMBL" id="KAB0501625.1"/>
    </source>
</evidence>
<evidence type="ECO:0000313" key="4">
    <source>
        <dbReference type="EMBL" id="SDR91229.1"/>
    </source>
</evidence>
<evidence type="ECO:0000256" key="1">
    <source>
        <dbReference type="SAM" id="SignalP"/>
    </source>
</evidence>
<proteinExistence type="predicted"/>
<reference evidence="3 6" key="1">
    <citation type="submission" date="2016-10" db="EMBL/GenBank/DDBJ databases">
        <title>Comparative genome analysis of multiple Pseudomonas spp. focuses on biocontrol and plant growth promoting traits.</title>
        <authorList>
            <person name="Tao X.-Y."/>
            <person name="Taylor C.G."/>
        </authorList>
    </citation>
    <scope>NUCLEOTIDE SEQUENCE [LARGE SCALE GENOMIC DNA]</scope>
    <source>
        <strain evidence="3 6">48C10</strain>
    </source>
</reference>
<feature type="signal peptide" evidence="1">
    <location>
        <begin position="1"/>
        <end position="22"/>
    </location>
</feature>
<reference evidence="2 7" key="4">
    <citation type="submission" date="2019-09" db="EMBL/GenBank/DDBJ databases">
        <title>Draft genome sequences of 48 bacterial type strains from the CCUG.</title>
        <authorList>
            <person name="Tunovic T."/>
            <person name="Pineiro-Iglesias B."/>
            <person name="Unosson C."/>
            <person name="Inganas E."/>
            <person name="Ohlen M."/>
            <person name="Cardew S."/>
            <person name="Jensie-Markopoulos S."/>
            <person name="Salva-Serra F."/>
            <person name="Jaen-Luchoro D."/>
            <person name="Karlsson R."/>
            <person name="Svensson-Stadler L."/>
            <person name="Chun J."/>
            <person name="Moore E."/>
        </authorList>
    </citation>
    <scope>NUCLEOTIDE SEQUENCE [LARGE SCALE GENOMIC DNA]</scope>
    <source>
        <strain evidence="2 7">CCUG 51522</strain>
    </source>
</reference>
<sequence>MKRSALAGLLIAATMLASSAYASNDSDQCVMKLQEVNSKLSSAATLDAATKGVVITKVEQAKAAHAANNDKECVSLTQQALQDIQSHLNSH</sequence>
<dbReference type="Proteomes" id="UP000284168">
    <property type="component" value="Unassembled WGS sequence"/>
</dbReference>
<dbReference type="EMBL" id="LT629746">
    <property type="protein sequence ID" value="SDR91229.1"/>
    <property type="molecule type" value="Genomic_DNA"/>
</dbReference>
<keyword evidence="5" id="KW-1185">Reference proteome</keyword>
<evidence type="ECO:0000313" key="7">
    <source>
        <dbReference type="Proteomes" id="UP000434925"/>
    </source>
</evidence>
<dbReference type="PATRIC" id="fig|163011.3.peg.5784"/>
<protein>
    <recommendedName>
        <fullName evidence="8">DUF1090 domain-containing protein</fullName>
    </recommendedName>
</protein>
<evidence type="ECO:0000313" key="3">
    <source>
        <dbReference type="EMBL" id="RON25980.1"/>
    </source>
</evidence>
<reference evidence="4" key="3">
    <citation type="submission" date="2016-10" db="EMBL/GenBank/DDBJ databases">
        <authorList>
            <person name="de Groot N.N."/>
        </authorList>
    </citation>
    <scope>NUCLEOTIDE SEQUENCE [LARGE SCALE GENOMIC DNA]</scope>
    <source>
        <strain evidence="4">BS3782</strain>
    </source>
</reference>
<dbReference type="EMBL" id="MOBN01000027">
    <property type="protein sequence ID" value="RON25980.1"/>
    <property type="molecule type" value="Genomic_DNA"/>
</dbReference>
<dbReference type="Proteomes" id="UP000434925">
    <property type="component" value="Unassembled WGS sequence"/>
</dbReference>
<accession>A0A0J6H7A4</accession>
<dbReference type="Proteomes" id="UP000182814">
    <property type="component" value="Chromosome I"/>
</dbReference>
<evidence type="ECO:0000313" key="6">
    <source>
        <dbReference type="Proteomes" id="UP000284168"/>
    </source>
</evidence>
<reference evidence="5" key="2">
    <citation type="submission" date="2016-10" db="EMBL/GenBank/DDBJ databases">
        <authorList>
            <person name="Varghese N."/>
            <person name="Submissions S."/>
        </authorList>
    </citation>
    <scope>NUCLEOTIDE SEQUENCE [LARGE SCALE GENOMIC DNA]</scope>
    <source>
        <strain evidence="5">BS3782</strain>
    </source>
</reference>